<feature type="region of interest" description="Disordered" evidence="1">
    <location>
        <begin position="400"/>
        <end position="557"/>
    </location>
</feature>
<accession>A0A7I9W6J9</accession>
<feature type="compositionally biased region" description="Low complexity" evidence="1">
    <location>
        <begin position="301"/>
        <end position="310"/>
    </location>
</feature>
<dbReference type="Proteomes" id="UP000465302">
    <property type="component" value="Unassembled WGS sequence"/>
</dbReference>
<feature type="compositionally biased region" description="Low complexity" evidence="1">
    <location>
        <begin position="279"/>
        <end position="291"/>
    </location>
</feature>
<comment type="caution">
    <text evidence="2">The sequence shown here is derived from an EMBL/GenBank/DDBJ whole genome shotgun (WGS) entry which is preliminary data.</text>
</comment>
<feature type="region of interest" description="Disordered" evidence="1">
    <location>
        <begin position="275"/>
        <end position="310"/>
    </location>
</feature>
<evidence type="ECO:0008006" key="4">
    <source>
        <dbReference type="Google" id="ProtNLM"/>
    </source>
</evidence>
<name>A0A7I9W6J9_MYCAG</name>
<reference evidence="2 3" key="1">
    <citation type="journal article" date="2019" name="Emerg. Microbes Infect.">
        <title>Comprehensive subspecies identification of 175 nontuberculous mycobacteria species based on 7547 genomic profiles.</title>
        <authorList>
            <person name="Matsumoto Y."/>
            <person name="Kinjo T."/>
            <person name="Motooka D."/>
            <person name="Nabeya D."/>
            <person name="Jung N."/>
            <person name="Uechi K."/>
            <person name="Horii T."/>
            <person name="Iida T."/>
            <person name="Fujita J."/>
            <person name="Nakamura S."/>
        </authorList>
    </citation>
    <scope>NUCLEOTIDE SEQUENCE [LARGE SCALE GENOMIC DNA]</scope>
    <source>
        <strain evidence="2 3">JCM 6377</strain>
    </source>
</reference>
<evidence type="ECO:0000256" key="1">
    <source>
        <dbReference type="SAM" id="MobiDB-lite"/>
    </source>
</evidence>
<feature type="compositionally biased region" description="Gly residues" evidence="1">
    <location>
        <begin position="413"/>
        <end position="425"/>
    </location>
</feature>
<protein>
    <recommendedName>
        <fullName evidence="4">PPE family domain-containing protein</fullName>
    </recommendedName>
</protein>
<dbReference type="EMBL" id="BLKS01000001">
    <property type="protein sequence ID" value="GFG53324.1"/>
    <property type="molecule type" value="Genomic_DNA"/>
</dbReference>
<evidence type="ECO:0000313" key="3">
    <source>
        <dbReference type="Proteomes" id="UP000465302"/>
    </source>
</evidence>
<dbReference type="RefSeq" id="WP_163701041.1">
    <property type="nucleotide sequence ID" value="NZ_BLKS01000001.1"/>
</dbReference>
<feature type="compositionally biased region" description="Pro residues" evidence="1">
    <location>
        <begin position="445"/>
        <end position="459"/>
    </location>
</feature>
<dbReference type="AlphaFoldDB" id="A0A7I9W6J9"/>
<organism evidence="2 3">
    <name type="scientific">Mycolicibacterium agri</name>
    <name type="common">Mycobacterium agri</name>
    <dbReference type="NCBI Taxonomy" id="36811"/>
    <lineage>
        <taxon>Bacteria</taxon>
        <taxon>Bacillati</taxon>
        <taxon>Actinomycetota</taxon>
        <taxon>Actinomycetes</taxon>
        <taxon>Mycobacteriales</taxon>
        <taxon>Mycobacteriaceae</taxon>
        <taxon>Mycolicibacterium</taxon>
    </lineage>
</organism>
<proteinExistence type="predicted"/>
<gene>
    <name evidence="2" type="ORF">MAGR_47650</name>
</gene>
<dbReference type="InterPro" id="IPR038332">
    <property type="entry name" value="PPE_sf"/>
</dbReference>
<feature type="compositionally biased region" description="Low complexity" evidence="1">
    <location>
        <begin position="460"/>
        <end position="480"/>
    </location>
</feature>
<evidence type="ECO:0000313" key="2">
    <source>
        <dbReference type="EMBL" id="GFG53324.1"/>
    </source>
</evidence>
<feature type="compositionally biased region" description="Basic and acidic residues" evidence="1">
    <location>
        <begin position="489"/>
        <end position="499"/>
    </location>
</feature>
<sequence length="557" mass="54779">MKVDVAGLVAAAQKLLGLATAAQGLLAETPPLAVDPTSVGAAARLEQAALELWGAACQHAYSMHKAAVHLIMVAAKFGGQEEINKAGLTMLITPSIAADVGTLSTLEPVPPIPPDVRIPLPPPAGAVSGEAFSQQVTAGSAALGVGFSTTATNNGIAADTAAITVREVAAAVPDLWDSPQGTAALAGRLTEHAAAFNEIADRWYALGEQARKHANDYTETVSAVPKPQEFKENEAALRQAQAAQDPVAVSQLLQQRGVLEQRAIAEALRYAGVTETSTSPQGAGTPQAPGAGVPGGGGVTTGSAGAPAAASAAKDPAQLAKAGAAEATQAGQAGDAAGQLAQMIPSVLGAVGGAAGGLAGMAGQVPQGLMQAGQGMAQAATQGLSGLASKTPTDAELTKAAGVPKPEELAKAKGGGGAGGGGGGATHPAGSLGPPVTPSTSHTPPTMPAGAPGPPPSAPTPTGGSAMGAMPMGMAPLAGMMRGGQGENQGDKVAADKRVVTPPEPHTEPVTGRVTDRTAAAAEAARTRAESDDTDDSSPRGPVLRRITLAPLQDDRP</sequence>
<dbReference type="Gene3D" id="1.20.1260.20">
    <property type="entry name" value="PPE superfamily"/>
    <property type="match status" value="1"/>
</dbReference>